<comment type="caution">
    <text evidence="2">The sequence shown here is derived from an EMBL/GenBank/DDBJ whole genome shotgun (WGS) entry which is preliminary data.</text>
</comment>
<name>A0A918T384_9GAMM</name>
<organism evidence="2 3">
    <name type="scientific">Cognatilysobacter bugurensis</name>
    <dbReference type="NCBI Taxonomy" id="543356"/>
    <lineage>
        <taxon>Bacteria</taxon>
        <taxon>Pseudomonadati</taxon>
        <taxon>Pseudomonadota</taxon>
        <taxon>Gammaproteobacteria</taxon>
        <taxon>Lysobacterales</taxon>
        <taxon>Lysobacteraceae</taxon>
        <taxon>Cognatilysobacter</taxon>
    </lineage>
</organism>
<accession>A0A918T384</accession>
<evidence type="ECO:0000313" key="2">
    <source>
        <dbReference type="EMBL" id="GHA86366.1"/>
    </source>
</evidence>
<dbReference type="InterPro" id="IPR045676">
    <property type="entry name" value="DUF6194"/>
</dbReference>
<proteinExistence type="predicted"/>
<gene>
    <name evidence="2" type="ORF">GCM10007067_25520</name>
</gene>
<feature type="domain" description="DUF6194" evidence="1">
    <location>
        <begin position="1"/>
        <end position="148"/>
    </location>
</feature>
<sequence>MEESSVAQYICESFEGIVPVCAWGETSFFYNPGLVLPRGVYFATLKVKDGDNDQASDLARPGVFRLNMGIGKPTYRSLFGLPPARPAAGGVVNTGHDFSVLDTLTPHPVYGWMAWVSVLNPSAQTFETIKPLLREAHELAAVKFDKRVAAA</sequence>
<keyword evidence="3" id="KW-1185">Reference proteome</keyword>
<reference evidence="2" key="1">
    <citation type="journal article" date="2014" name="Int. J. Syst. Evol. Microbiol.">
        <title>Complete genome sequence of Corynebacterium casei LMG S-19264T (=DSM 44701T), isolated from a smear-ripened cheese.</title>
        <authorList>
            <consortium name="US DOE Joint Genome Institute (JGI-PGF)"/>
            <person name="Walter F."/>
            <person name="Albersmeier A."/>
            <person name="Kalinowski J."/>
            <person name="Ruckert C."/>
        </authorList>
    </citation>
    <scope>NUCLEOTIDE SEQUENCE</scope>
    <source>
        <strain evidence="2">KCTC 23077</strain>
    </source>
</reference>
<evidence type="ECO:0000259" key="1">
    <source>
        <dbReference type="Pfam" id="PF19694"/>
    </source>
</evidence>
<protein>
    <recommendedName>
        <fullName evidence="1">DUF6194 domain-containing protein</fullName>
    </recommendedName>
</protein>
<evidence type="ECO:0000313" key="3">
    <source>
        <dbReference type="Proteomes" id="UP000646426"/>
    </source>
</evidence>
<dbReference type="EMBL" id="BMYD01000004">
    <property type="protein sequence ID" value="GHA86366.1"/>
    <property type="molecule type" value="Genomic_DNA"/>
</dbReference>
<dbReference type="RefSeq" id="WP_189457169.1">
    <property type="nucleotide sequence ID" value="NZ_BMYD01000004.1"/>
</dbReference>
<dbReference type="AlphaFoldDB" id="A0A918T384"/>
<dbReference type="Pfam" id="PF19694">
    <property type="entry name" value="DUF6194"/>
    <property type="match status" value="1"/>
</dbReference>
<reference evidence="2" key="2">
    <citation type="submission" date="2020-09" db="EMBL/GenBank/DDBJ databases">
        <authorList>
            <person name="Sun Q."/>
            <person name="Kim S."/>
        </authorList>
    </citation>
    <scope>NUCLEOTIDE SEQUENCE</scope>
    <source>
        <strain evidence="2">KCTC 23077</strain>
    </source>
</reference>
<dbReference type="Proteomes" id="UP000646426">
    <property type="component" value="Unassembled WGS sequence"/>
</dbReference>